<dbReference type="InterPro" id="IPR010326">
    <property type="entry name" value="EXOC3/Sec6"/>
</dbReference>
<dbReference type="EMBL" id="OY882858">
    <property type="protein sequence ID" value="CAK6433385.1"/>
    <property type="molecule type" value="Genomic_DNA"/>
</dbReference>
<reference evidence="1" key="1">
    <citation type="submission" date="2023-12" db="EMBL/GenBank/DDBJ databases">
        <authorList>
            <person name="Brown T."/>
        </authorList>
    </citation>
    <scope>NUCLEOTIDE SEQUENCE</scope>
</reference>
<feature type="non-terminal residue" evidence="1">
    <location>
        <position position="145"/>
    </location>
</feature>
<dbReference type="PANTHER" id="PTHR21292">
    <property type="entry name" value="EXOCYST COMPLEX COMPONENT SEC6-RELATED"/>
    <property type="match status" value="1"/>
</dbReference>
<accession>A0ABN9Z4V3</accession>
<dbReference type="Pfam" id="PF06046">
    <property type="entry name" value="Sec6"/>
    <property type="match status" value="1"/>
</dbReference>
<evidence type="ECO:0000313" key="2">
    <source>
        <dbReference type="Proteomes" id="UP001314169"/>
    </source>
</evidence>
<gene>
    <name evidence="1" type="ORF">MPIPNATIZW_LOCUS1691</name>
</gene>
<sequence>TSSTSPRWQVSCRGSTWAASCLPKQIRLLEATFLSNEVTSMKELMTRALDLESQRWAWDVAPQRLNGHCHSELTIDIIQIISQGEAKAKSITLDLGKQIKSMLLAELAAFLRSYQRAFDAFLERCKQLRNYRANVMANINNCLTF</sequence>
<feature type="non-terminal residue" evidence="1">
    <location>
        <position position="1"/>
    </location>
</feature>
<keyword evidence="2" id="KW-1185">Reference proteome</keyword>
<evidence type="ECO:0000313" key="1">
    <source>
        <dbReference type="EMBL" id="CAK6433385.1"/>
    </source>
</evidence>
<protein>
    <submittedName>
        <fullName evidence="1">Uncharacterized protein</fullName>
    </submittedName>
</protein>
<proteinExistence type="predicted"/>
<organism evidence="1 2">
    <name type="scientific">Pipistrellus nathusii</name>
    <name type="common">Nathusius' pipistrelle</name>
    <dbReference type="NCBI Taxonomy" id="59473"/>
    <lineage>
        <taxon>Eukaryota</taxon>
        <taxon>Metazoa</taxon>
        <taxon>Chordata</taxon>
        <taxon>Craniata</taxon>
        <taxon>Vertebrata</taxon>
        <taxon>Euteleostomi</taxon>
        <taxon>Mammalia</taxon>
        <taxon>Eutheria</taxon>
        <taxon>Laurasiatheria</taxon>
        <taxon>Chiroptera</taxon>
        <taxon>Yangochiroptera</taxon>
        <taxon>Vespertilionidae</taxon>
        <taxon>Pipistrellus</taxon>
    </lineage>
</organism>
<dbReference type="PANTHER" id="PTHR21292:SF4">
    <property type="entry name" value="TUMOR NECROSIS FACTOR ALPHA-INDUCED PROTEIN 2"/>
    <property type="match status" value="1"/>
</dbReference>
<name>A0ABN9Z4V3_PIPNA</name>
<dbReference type="Proteomes" id="UP001314169">
    <property type="component" value="Chromosome 1"/>
</dbReference>